<organism evidence="2 3">
    <name type="scientific">Choiromyces venosus 120613-1</name>
    <dbReference type="NCBI Taxonomy" id="1336337"/>
    <lineage>
        <taxon>Eukaryota</taxon>
        <taxon>Fungi</taxon>
        <taxon>Dikarya</taxon>
        <taxon>Ascomycota</taxon>
        <taxon>Pezizomycotina</taxon>
        <taxon>Pezizomycetes</taxon>
        <taxon>Pezizales</taxon>
        <taxon>Tuberaceae</taxon>
        <taxon>Choiromyces</taxon>
    </lineage>
</organism>
<name>A0A3N4IVU2_9PEZI</name>
<evidence type="ECO:0000313" key="3">
    <source>
        <dbReference type="Proteomes" id="UP000276215"/>
    </source>
</evidence>
<dbReference type="EMBL" id="ML120549">
    <property type="protein sequence ID" value="RPA89925.1"/>
    <property type="molecule type" value="Genomic_DNA"/>
</dbReference>
<protein>
    <submittedName>
        <fullName evidence="2">Uncharacterized protein</fullName>
    </submittedName>
</protein>
<evidence type="ECO:0000256" key="1">
    <source>
        <dbReference type="SAM" id="MobiDB-lite"/>
    </source>
</evidence>
<evidence type="ECO:0000313" key="2">
    <source>
        <dbReference type="EMBL" id="RPA89925.1"/>
    </source>
</evidence>
<dbReference type="AlphaFoldDB" id="A0A3N4IVU2"/>
<feature type="region of interest" description="Disordered" evidence="1">
    <location>
        <begin position="52"/>
        <end position="102"/>
    </location>
</feature>
<accession>A0A3N4IVU2</accession>
<dbReference type="Proteomes" id="UP000276215">
    <property type="component" value="Unassembled WGS sequence"/>
</dbReference>
<proteinExistence type="predicted"/>
<gene>
    <name evidence="2" type="ORF">L873DRAFT_1795780</name>
</gene>
<feature type="compositionally biased region" description="Acidic residues" evidence="1">
    <location>
        <begin position="53"/>
        <end position="66"/>
    </location>
</feature>
<sequence length="156" mass="17617">MFTDDIHSEFARIFLHGLADQNQAFTMRQNIHQSEFSIGTKLERYKLGFQPEFGDESDMEESDEEAVNGKQYRGGQTGARKQVAKSIADDHDTPQGRTRSLEETSYPYSCAIMGSKHLTQEDVLCSQVQIMSVMHDMIARASENIYQVLTAVESLS</sequence>
<reference evidence="2 3" key="1">
    <citation type="journal article" date="2018" name="Nat. Ecol. Evol.">
        <title>Pezizomycetes genomes reveal the molecular basis of ectomycorrhizal truffle lifestyle.</title>
        <authorList>
            <person name="Murat C."/>
            <person name="Payen T."/>
            <person name="Noel B."/>
            <person name="Kuo A."/>
            <person name="Morin E."/>
            <person name="Chen J."/>
            <person name="Kohler A."/>
            <person name="Krizsan K."/>
            <person name="Balestrini R."/>
            <person name="Da Silva C."/>
            <person name="Montanini B."/>
            <person name="Hainaut M."/>
            <person name="Levati E."/>
            <person name="Barry K.W."/>
            <person name="Belfiori B."/>
            <person name="Cichocki N."/>
            <person name="Clum A."/>
            <person name="Dockter R.B."/>
            <person name="Fauchery L."/>
            <person name="Guy J."/>
            <person name="Iotti M."/>
            <person name="Le Tacon F."/>
            <person name="Lindquist E.A."/>
            <person name="Lipzen A."/>
            <person name="Malagnac F."/>
            <person name="Mello A."/>
            <person name="Molinier V."/>
            <person name="Miyauchi S."/>
            <person name="Poulain J."/>
            <person name="Riccioni C."/>
            <person name="Rubini A."/>
            <person name="Sitrit Y."/>
            <person name="Splivallo R."/>
            <person name="Traeger S."/>
            <person name="Wang M."/>
            <person name="Zifcakova L."/>
            <person name="Wipf D."/>
            <person name="Zambonelli A."/>
            <person name="Paolocci F."/>
            <person name="Nowrousian M."/>
            <person name="Ottonello S."/>
            <person name="Baldrian P."/>
            <person name="Spatafora J.W."/>
            <person name="Henrissat B."/>
            <person name="Nagy L.G."/>
            <person name="Aury J.M."/>
            <person name="Wincker P."/>
            <person name="Grigoriev I.V."/>
            <person name="Bonfante P."/>
            <person name="Martin F.M."/>
        </authorList>
    </citation>
    <scope>NUCLEOTIDE SEQUENCE [LARGE SCALE GENOMIC DNA]</scope>
    <source>
        <strain evidence="2 3">120613-1</strain>
    </source>
</reference>
<keyword evidence="3" id="KW-1185">Reference proteome</keyword>
<feature type="compositionally biased region" description="Basic and acidic residues" evidence="1">
    <location>
        <begin position="87"/>
        <end position="102"/>
    </location>
</feature>